<sequence>MLNQIILWAMLILPWGLLFFLDKQRVSEFLPAGLFSSLLITIVFQIYERWDIVKVKETIVPLTNVPPATYGLYIVLPMFFLYLTFGNFWVYWILNLVSDLVYCFVFMGLYEKFGIFDINKINYFGIFLIQQALSMLIYLFQIGYNKLREH</sequence>
<evidence type="ECO:0000256" key="1">
    <source>
        <dbReference type="SAM" id="Phobius"/>
    </source>
</evidence>
<dbReference type="RefSeq" id="WP_212933564.1">
    <property type="nucleotide sequence ID" value="NZ_BORC01000003.1"/>
</dbReference>
<dbReference type="AlphaFoldDB" id="A0A919WHL1"/>
<keyword evidence="3" id="KW-1185">Reference proteome</keyword>
<feature type="transmembrane region" description="Helical" evidence="1">
    <location>
        <begin position="6"/>
        <end position="22"/>
    </location>
</feature>
<comment type="caution">
    <text evidence="2">The sequence shown here is derived from an EMBL/GenBank/DDBJ whole genome shotgun (WGS) entry which is preliminary data.</text>
</comment>
<organism evidence="2 3">
    <name type="scientific">Robertmurraya siralis</name>
    <dbReference type="NCBI Taxonomy" id="77777"/>
    <lineage>
        <taxon>Bacteria</taxon>
        <taxon>Bacillati</taxon>
        <taxon>Bacillota</taxon>
        <taxon>Bacilli</taxon>
        <taxon>Bacillales</taxon>
        <taxon>Bacillaceae</taxon>
        <taxon>Robertmurraya</taxon>
    </lineage>
</organism>
<gene>
    <name evidence="2" type="ORF">J27TS8_19210</name>
</gene>
<feature type="transmembrane region" description="Helical" evidence="1">
    <location>
        <begin position="29"/>
        <end position="47"/>
    </location>
</feature>
<evidence type="ECO:0000313" key="2">
    <source>
        <dbReference type="EMBL" id="GIN61928.1"/>
    </source>
</evidence>
<accession>A0A919WHL1</accession>
<keyword evidence="1" id="KW-1133">Transmembrane helix</keyword>
<feature type="transmembrane region" description="Helical" evidence="1">
    <location>
        <begin position="67"/>
        <end position="85"/>
    </location>
</feature>
<keyword evidence="1" id="KW-0472">Membrane</keyword>
<dbReference type="EMBL" id="BORC01000003">
    <property type="protein sequence ID" value="GIN61928.1"/>
    <property type="molecule type" value="Genomic_DNA"/>
</dbReference>
<protein>
    <submittedName>
        <fullName evidence="2">Uncharacterized protein</fullName>
    </submittedName>
</protein>
<feature type="transmembrane region" description="Helical" evidence="1">
    <location>
        <begin position="92"/>
        <end position="109"/>
    </location>
</feature>
<proteinExistence type="predicted"/>
<evidence type="ECO:0000313" key="3">
    <source>
        <dbReference type="Proteomes" id="UP000682111"/>
    </source>
</evidence>
<feature type="transmembrane region" description="Helical" evidence="1">
    <location>
        <begin position="121"/>
        <end position="140"/>
    </location>
</feature>
<dbReference type="Proteomes" id="UP000682111">
    <property type="component" value="Unassembled WGS sequence"/>
</dbReference>
<keyword evidence="1" id="KW-0812">Transmembrane</keyword>
<reference evidence="2" key="1">
    <citation type="submission" date="2021-03" db="EMBL/GenBank/DDBJ databases">
        <title>Antimicrobial resistance genes in bacteria isolated from Japanese honey, and their potential for conferring macrolide and lincosamide resistance in the American foulbrood pathogen Paenibacillus larvae.</title>
        <authorList>
            <person name="Okamoto M."/>
            <person name="Kumagai M."/>
            <person name="Kanamori H."/>
            <person name="Takamatsu D."/>
        </authorList>
    </citation>
    <scope>NUCLEOTIDE SEQUENCE</scope>
    <source>
        <strain evidence="2">J27TS8</strain>
    </source>
</reference>
<name>A0A919WHL1_9BACI</name>